<evidence type="ECO:0000313" key="1">
    <source>
        <dbReference type="EMBL" id="BDS11572.1"/>
    </source>
</evidence>
<evidence type="ECO:0000313" key="2">
    <source>
        <dbReference type="Proteomes" id="UP001060919"/>
    </source>
</evidence>
<protein>
    <submittedName>
        <fullName evidence="1">Uncharacterized protein</fullName>
    </submittedName>
</protein>
<sequence>MNREIQHLYAELSTKDKDELWKDYAQSPKMLRYLQLLESAQLFNTPKAIQFIYEEDYTAVEDQILTNRFYKLRKVLRIKLLNKLKNVLRSHTEEEIELKFLQLLFFKNEHAYVLDKAQKLEKKYWEANLFELLPDLLHLIISTLHFHKSRNVDEIAEYIEKLDLANELQYTLYKFKNSINSFRLHVLGVYNLSEISEHYNTTIAKMKRKSNDWKQFTRFRLIYHYASFSIGSKLQNVVHKSGNALTRHLNQLEKILAEHPEMPIMDYITNHRLYYLNSILLNKAVYWYQKGKTKKSYQCILDYETLRAEVPEIALPESGPDFDNILLCCWAAKEYKTMLAYTQKLKEFQISNVALKTQIPYFVYQLLAYTGLYPKEKHPNPSQLTLVAEKFLETAAESFDWVYGVLGTFTMLYGDYKRSRKLLEHPPLITEYQQAEYNIPTIELLDAIEANNYEAIITLTRKIRLFKKKNTDRDILTHLEELEMLTKLFL</sequence>
<dbReference type="RefSeq" id="WP_264792729.1">
    <property type="nucleotide sequence ID" value="NZ_AP026867.1"/>
</dbReference>
<reference evidence="1" key="1">
    <citation type="submission" date="2022-09" db="EMBL/GenBank/DDBJ databases">
        <title>Aureispira anguillicida sp. nov., isolated from Leptocephalus of Japanese eel Anguilla japonica.</title>
        <authorList>
            <person name="Yuasa K."/>
            <person name="Mekata T."/>
            <person name="Ikunari K."/>
        </authorList>
    </citation>
    <scope>NUCLEOTIDE SEQUENCE</scope>
    <source>
        <strain evidence="1">EL160426</strain>
    </source>
</reference>
<dbReference type="AlphaFoldDB" id="A0A915YEI0"/>
<gene>
    <name evidence="1" type="ORF">AsAng_0022860</name>
</gene>
<accession>A0A915YEI0</accession>
<dbReference type="Proteomes" id="UP001060919">
    <property type="component" value="Chromosome"/>
</dbReference>
<organism evidence="1 2">
    <name type="scientific">Aureispira anguillae</name>
    <dbReference type="NCBI Taxonomy" id="2864201"/>
    <lineage>
        <taxon>Bacteria</taxon>
        <taxon>Pseudomonadati</taxon>
        <taxon>Bacteroidota</taxon>
        <taxon>Saprospiria</taxon>
        <taxon>Saprospirales</taxon>
        <taxon>Saprospiraceae</taxon>
        <taxon>Aureispira</taxon>
    </lineage>
</organism>
<name>A0A915YEI0_9BACT</name>
<dbReference type="KEGG" id="aup:AsAng_0022860"/>
<keyword evidence="2" id="KW-1185">Reference proteome</keyword>
<dbReference type="EMBL" id="AP026867">
    <property type="protein sequence ID" value="BDS11572.1"/>
    <property type="molecule type" value="Genomic_DNA"/>
</dbReference>
<proteinExistence type="predicted"/>